<proteinExistence type="predicted"/>
<dbReference type="PANTHER" id="PTHR46450">
    <property type="entry name" value="INACTIVE HISTONE-LYSINE N-METHYLTRANSFERASE SUVR1-RELATED"/>
    <property type="match status" value="1"/>
</dbReference>
<evidence type="ECO:0000256" key="1">
    <source>
        <dbReference type="ARBA" id="ARBA00004286"/>
    </source>
</evidence>
<evidence type="ECO:0000259" key="3">
    <source>
        <dbReference type="PROSITE" id="PS50280"/>
    </source>
</evidence>
<dbReference type="PROSITE" id="PS50280">
    <property type="entry name" value="SET"/>
    <property type="match status" value="1"/>
</dbReference>
<dbReference type="CDD" id="cd10538">
    <property type="entry name" value="SET_SETDB-like"/>
    <property type="match status" value="1"/>
</dbReference>
<organism evidence="4 5">
    <name type="scientific">Coffea arabica</name>
    <name type="common">Arabian coffee</name>
    <dbReference type="NCBI Taxonomy" id="13443"/>
    <lineage>
        <taxon>Eukaryota</taxon>
        <taxon>Viridiplantae</taxon>
        <taxon>Streptophyta</taxon>
        <taxon>Embryophyta</taxon>
        <taxon>Tracheophyta</taxon>
        <taxon>Spermatophyta</taxon>
        <taxon>Magnoliopsida</taxon>
        <taxon>eudicotyledons</taxon>
        <taxon>Gunneridae</taxon>
        <taxon>Pentapetalae</taxon>
        <taxon>asterids</taxon>
        <taxon>lamiids</taxon>
        <taxon>Gentianales</taxon>
        <taxon>Rubiaceae</taxon>
        <taxon>Ixoroideae</taxon>
        <taxon>Gardenieae complex</taxon>
        <taxon>Bertiereae - Coffeeae clade</taxon>
        <taxon>Coffeeae</taxon>
        <taxon>Coffea</taxon>
    </lineage>
</organism>
<dbReference type="RefSeq" id="XP_071918844.1">
    <property type="nucleotide sequence ID" value="XM_072062743.1"/>
</dbReference>
<dbReference type="SUPFAM" id="SSF82199">
    <property type="entry name" value="SET domain"/>
    <property type="match status" value="1"/>
</dbReference>
<sequence>MEEKLVKSYRITQPGFSMMNLMKDICEGFLEVGTNTIHDDIVSCADAHSSPVAPKEWETHDVLNRNVKHQLTNSERSKNNLALDDLKSSTSRSTVIVQKQHFPHDILSSTYYIDDITRGEEDLEISLINDLNNGQHPMFKYIPRNITYHRAHAKVAFSSISDDNCCSNCFGDCLSSEIRCACADNTGGKFAYLPGGIVKEEFLEDFILMNCSPHQKNLCYCEECPLERSKDSCLSGTCNGNGHLVRKFIKECWYKCGCAQGCGNRIVLRRVHRLQVFMTPEGKGWGLRTLEDLPKGAFVCEYVGEILTHMELSERNSLNTGKKNTYSVLLDAGWSTKRVLKDEETLCLDATFYGNVARFINHSCDNANLVGIPVEVETPGHHYYHLAFFTSRKVDALEELTRDYGIDFSDHTHLVNAFRCCCGSQFCRDKKA</sequence>
<gene>
    <name evidence="5" type="primary">LOC113705994</name>
</gene>
<comment type="subcellular location">
    <subcellularLocation>
        <location evidence="1">Chromosome</location>
    </subcellularLocation>
</comment>
<evidence type="ECO:0000256" key="2">
    <source>
        <dbReference type="ARBA" id="ARBA00022454"/>
    </source>
</evidence>
<name>A0ABM4VH36_COFAR</name>
<dbReference type="GeneID" id="113705994"/>
<dbReference type="InterPro" id="IPR001214">
    <property type="entry name" value="SET_dom"/>
</dbReference>
<keyword evidence="2" id="KW-0158">Chromosome</keyword>
<dbReference type="Proteomes" id="UP001652660">
    <property type="component" value="Chromosome 8c"/>
</dbReference>
<dbReference type="SMART" id="SM00468">
    <property type="entry name" value="PreSET"/>
    <property type="match status" value="1"/>
</dbReference>
<dbReference type="InterPro" id="IPR007728">
    <property type="entry name" value="Pre-SET_dom"/>
</dbReference>
<dbReference type="Pfam" id="PF00856">
    <property type="entry name" value="SET"/>
    <property type="match status" value="1"/>
</dbReference>
<dbReference type="InterPro" id="IPR046341">
    <property type="entry name" value="SET_dom_sf"/>
</dbReference>
<evidence type="ECO:0000313" key="4">
    <source>
        <dbReference type="Proteomes" id="UP001652660"/>
    </source>
</evidence>
<protein>
    <submittedName>
        <fullName evidence="5">Histone-lysine N-methyltransferase SUVR4-like</fullName>
    </submittedName>
</protein>
<reference evidence="5" key="1">
    <citation type="submission" date="2025-08" db="UniProtKB">
        <authorList>
            <consortium name="RefSeq"/>
        </authorList>
    </citation>
    <scope>IDENTIFICATION</scope>
    <source>
        <tissue evidence="5">Leaves</tissue>
    </source>
</reference>
<dbReference type="PANTHER" id="PTHR46450:SF24">
    <property type="entry name" value="HISTONE-LYSINE N-METHYLTRANSFERASE SUVR4"/>
    <property type="match status" value="1"/>
</dbReference>
<accession>A0ABM4VH36</accession>
<dbReference type="Gene3D" id="2.170.270.10">
    <property type="entry name" value="SET domain"/>
    <property type="match status" value="1"/>
</dbReference>
<keyword evidence="4" id="KW-1185">Reference proteome</keyword>
<dbReference type="SMART" id="SM00317">
    <property type="entry name" value="SET"/>
    <property type="match status" value="1"/>
</dbReference>
<evidence type="ECO:0000313" key="5">
    <source>
        <dbReference type="RefSeq" id="XP_071918844.1"/>
    </source>
</evidence>
<feature type="domain" description="SET" evidence="3">
    <location>
        <begin position="272"/>
        <end position="405"/>
    </location>
</feature>